<dbReference type="AlphaFoldDB" id="A0A3S0KX71"/>
<evidence type="ECO:0000256" key="3">
    <source>
        <dbReference type="ARBA" id="ARBA00022795"/>
    </source>
</evidence>
<evidence type="ECO:0000256" key="6">
    <source>
        <dbReference type="ARBA" id="ARBA00093785"/>
    </source>
</evidence>
<accession>A0A3S0KX71</accession>
<keyword evidence="2" id="KW-0963">Cytoplasm</keyword>
<evidence type="ECO:0000256" key="7">
    <source>
        <dbReference type="ARBA" id="ARBA00093797"/>
    </source>
</evidence>
<keyword evidence="9" id="KW-1185">Reference proteome</keyword>
<comment type="subcellular location">
    <subcellularLocation>
        <location evidence="1">Cytoplasm</location>
        <location evidence="1">Cytosol</location>
    </subcellularLocation>
</comment>
<dbReference type="Pfam" id="PF05400">
    <property type="entry name" value="FliT"/>
    <property type="match status" value="1"/>
</dbReference>
<dbReference type="Proteomes" id="UP000271374">
    <property type="component" value="Unassembled WGS sequence"/>
</dbReference>
<evidence type="ECO:0000256" key="4">
    <source>
        <dbReference type="ARBA" id="ARBA00023186"/>
    </source>
</evidence>
<keyword evidence="3" id="KW-1005">Bacterial flagellum biogenesis</keyword>
<comment type="function">
    <text evidence="5">May act as an export chaperone for the filament capping protein FliD.</text>
</comment>
<evidence type="ECO:0000256" key="5">
    <source>
        <dbReference type="ARBA" id="ARBA00093765"/>
    </source>
</evidence>
<evidence type="ECO:0000313" key="8">
    <source>
        <dbReference type="EMBL" id="RTR36359.1"/>
    </source>
</evidence>
<sequence length="116" mass="13498">MDSLEELYSITLQLKAKVETSDKQERDKQIEEIVSYLEARGKILQELLTETLSAIDKNRLKEVLRISEDIISNLTNIKKEIQQDILLAKKGKSAFRGYNQMYTVPSFDGHYFDKKK</sequence>
<protein>
    <recommendedName>
        <fullName evidence="7">Flagellar protein FliT</fullName>
    </recommendedName>
</protein>
<reference evidence="8 9" key="1">
    <citation type="submission" date="2018-12" db="EMBL/GenBank/DDBJ databases">
        <title>Bacillus yapensis draft genome sequence.</title>
        <authorList>
            <person name="Yu L."/>
            <person name="Xu X."/>
            <person name="Tang X."/>
        </authorList>
    </citation>
    <scope>NUCLEOTIDE SEQUENCE [LARGE SCALE GENOMIC DNA]</scope>
    <source>
        <strain evidence="8 9">XXST-01</strain>
    </source>
</reference>
<dbReference type="RefSeq" id="WP_126405632.1">
    <property type="nucleotide sequence ID" value="NZ_RXNT01000001.1"/>
</dbReference>
<name>A0A3S0KX71_9BACI</name>
<evidence type="ECO:0000313" key="9">
    <source>
        <dbReference type="Proteomes" id="UP000271374"/>
    </source>
</evidence>
<dbReference type="InterPro" id="IPR008622">
    <property type="entry name" value="FliT"/>
</dbReference>
<comment type="caution">
    <text evidence="8">The sequence shown here is derived from an EMBL/GenBank/DDBJ whole genome shotgun (WGS) entry which is preliminary data.</text>
</comment>
<dbReference type="OrthoDB" id="2914146at2"/>
<keyword evidence="4" id="KW-0143">Chaperone</keyword>
<evidence type="ECO:0000256" key="1">
    <source>
        <dbReference type="ARBA" id="ARBA00004514"/>
    </source>
</evidence>
<proteinExistence type="inferred from homology"/>
<gene>
    <name evidence="8" type="ORF">EKG37_02035</name>
</gene>
<comment type="similarity">
    <text evidence="6">Belongs to the bacillales FliT family.</text>
</comment>
<organism evidence="8 9">
    <name type="scientific">Bacillus yapensis</name>
    <dbReference type="NCBI Taxonomy" id="2492960"/>
    <lineage>
        <taxon>Bacteria</taxon>
        <taxon>Bacillati</taxon>
        <taxon>Bacillota</taxon>
        <taxon>Bacilli</taxon>
        <taxon>Bacillales</taxon>
        <taxon>Bacillaceae</taxon>
        <taxon>Bacillus</taxon>
    </lineage>
</organism>
<dbReference type="EMBL" id="RXNT01000001">
    <property type="protein sequence ID" value="RTR36359.1"/>
    <property type="molecule type" value="Genomic_DNA"/>
</dbReference>
<evidence type="ECO:0000256" key="2">
    <source>
        <dbReference type="ARBA" id="ARBA00022490"/>
    </source>
</evidence>